<organism evidence="4 5">
    <name type="scientific">Plantactinospora siamensis</name>
    <dbReference type="NCBI Taxonomy" id="555372"/>
    <lineage>
        <taxon>Bacteria</taxon>
        <taxon>Bacillati</taxon>
        <taxon>Actinomycetota</taxon>
        <taxon>Actinomycetes</taxon>
        <taxon>Micromonosporales</taxon>
        <taxon>Micromonosporaceae</taxon>
        <taxon>Plantactinospora</taxon>
    </lineage>
</organism>
<dbReference type="Gene3D" id="3.40.50.720">
    <property type="entry name" value="NAD(P)-binding Rossmann-like Domain"/>
    <property type="match status" value="1"/>
</dbReference>
<evidence type="ECO:0000256" key="1">
    <source>
        <dbReference type="ARBA" id="ARBA00006484"/>
    </source>
</evidence>
<evidence type="ECO:0000256" key="3">
    <source>
        <dbReference type="SAM" id="MobiDB-lite"/>
    </source>
</evidence>
<comment type="caution">
    <text evidence="4">The sequence shown here is derived from an EMBL/GenBank/DDBJ whole genome shotgun (WGS) entry which is preliminary data.</text>
</comment>
<dbReference type="RefSeq" id="WP_377335384.1">
    <property type="nucleotide sequence ID" value="NZ_JBHLUE010000002.1"/>
</dbReference>
<keyword evidence="5" id="KW-1185">Reference proteome</keyword>
<dbReference type="InterPro" id="IPR036291">
    <property type="entry name" value="NAD(P)-bd_dom_sf"/>
</dbReference>
<evidence type="ECO:0000256" key="2">
    <source>
        <dbReference type="ARBA" id="ARBA00023002"/>
    </source>
</evidence>
<dbReference type="EMBL" id="JBHLUE010000002">
    <property type="protein sequence ID" value="MFC0563137.1"/>
    <property type="molecule type" value="Genomic_DNA"/>
</dbReference>
<dbReference type="PANTHER" id="PTHR24320:SF148">
    <property type="entry name" value="NAD(P)-BINDING ROSSMANN-FOLD SUPERFAMILY PROTEIN"/>
    <property type="match status" value="1"/>
</dbReference>
<proteinExistence type="inferred from homology"/>
<dbReference type="Proteomes" id="UP001589894">
    <property type="component" value="Unassembled WGS sequence"/>
</dbReference>
<dbReference type="PRINTS" id="PR00081">
    <property type="entry name" value="GDHRDH"/>
</dbReference>
<protein>
    <submittedName>
        <fullName evidence="4">SDR family NAD(P)-dependent oxidoreductase</fullName>
    </submittedName>
</protein>
<reference evidence="4 5" key="1">
    <citation type="submission" date="2024-09" db="EMBL/GenBank/DDBJ databases">
        <authorList>
            <person name="Sun Q."/>
            <person name="Mori K."/>
        </authorList>
    </citation>
    <scope>NUCLEOTIDE SEQUENCE [LARGE SCALE GENOMIC DNA]</scope>
    <source>
        <strain evidence="4 5">TBRC 2205</strain>
    </source>
</reference>
<evidence type="ECO:0000313" key="4">
    <source>
        <dbReference type="EMBL" id="MFC0563137.1"/>
    </source>
</evidence>
<accession>A0ABV6NSA2</accession>
<evidence type="ECO:0000313" key="5">
    <source>
        <dbReference type="Proteomes" id="UP001589894"/>
    </source>
</evidence>
<dbReference type="InterPro" id="IPR002347">
    <property type="entry name" value="SDR_fam"/>
</dbReference>
<dbReference type="SUPFAM" id="SSF51735">
    <property type="entry name" value="NAD(P)-binding Rossmann-fold domains"/>
    <property type="match status" value="1"/>
</dbReference>
<comment type="similarity">
    <text evidence="1">Belongs to the short-chain dehydrogenases/reductases (SDR) family.</text>
</comment>
<name>A0ABV6NSA2_9ACTN</name>
<keyword evidence="2" id="KW-0560">Oxidoreductase</keyword>
<feature type="region of interest" description="Disordered" evidence="3">
    <location>
        <begin position="1"/>
        <end position="22"/>
    </location>
</feature>
<sequence>MTNDSDDATNTDATNTDDANTDEARIGAARTAADVLAGIDLTGRTAVVTGGYSGIGLATARALAGAGARLIVPARRPETASAALAGVAGVEVERLDLADLTSVRAFAERIQRRHPALDILVAAAGVMACPETRVGQGWEAQFAVNHLGHYALTNLLWPALTVGEGAARVVAVSSGRNPDWRISWDDVQFARGYDKWAAYAQSKLANILFARHLDGLGRRHGLHAFSVDPGWVRTPLQRHLTDAEMMAAGWIDAAGRSTPGLFSTAEQGAATLAWAATSPELAGHGGDYCADCRIVEPDPAAERADREDARRLWALSAALTGLDIPTTD</sequence>
<dbReference type="Pfam" id="PF00106">
    <property type="entry name" value="adh_short"/>
    <property type="match status" value="1"/>
</dbReference>
<dbReference type="PANTHER" id="PTHR24320">
    <property type="entry name" value="RETINOL DEHYDROGENASE"/>
    <property type="match status" value="1"/>
</dbReference>
<gene>
    <name evidence="4" type="ORF">ACFFHU_03000</name>
</gene>